<dbReference type="EMBL" id="LXWW01000549">
    <property type="protein sequence ID" value="OAO12361.1"/>
    <property type="molecule type" value="Genomic_DNA"/>
</dbReference>
<feature type="domain" description="Tyrosine-protein phosphatase" evidence="5">
    <location>
        <begin position="334"/>
        <end position="475"/>
    </location>
</feature>
<evidence type="ECO:0000256" key="1">
    <source>
        <dbReference type="ARBA" id="ARBA00013081"/>
    </source>
</evidence>
<dbReference type="InterPro" id="IPR000340">
    <property type="entry name" value="Dual-sp_phosphatase_cat-dom"/>
</dbReference>
<dbReference type="Gene3D" id="3.90.190.10">
    <property type="entry name" value="Protein tyrosine phosphatase superfamily"/>
    <property type="match status" value="1"/>
</dbReference>
<dbReference type="SMART" id="SM00195">
    <property type="entry name" value="DSPc"/>
    <property type="match status" value="1"/>
</dbReference>
<dbReference type="InterPro" id="IPR020422">
    <property type="entry name" value="TYR_PHOSPHATASE_DUAL_dom"/>
</dbReference>
<evidence type="ECO:0000256" key="4">
    <source>
        <dbReference type="ARBA" id="ARBA00048336"/>
    </source>
</evidence>
<dbReference type="InterPro" id="IPR029021">
    <property type="entry name" value="Prot-tyrosine_phosphatase-like"/>
</dbReference>
<protein>
    <recommendedName>
        <fullName evidence="1">protein-serine/threonine phosphatase</fullName>
        <ecNumber evidence="1">3.1.3.16</ecNumber>
    </recommendedName>
</protein>
<dbReference type="Proteomes" id="UP000078348">
    <property type="component" value="Unassembled WGS sequence"/>
</dbReference>
<dbReference type="InterPro" id="IPR016130">
    <property type="entry name" value="Tyr_Pase_AS"/>
</dbReference>
<evidence type="ECO:0000313" key="8">
    <source>
        <dbReference type="Proteomes" id="UP000078348"/>
    </source>
</evidence>
<name>A0A196S7M3_BLAHN</name>
<feature type="domain" description="Tyrosine specific protein phosphatases" evidence="6">
    <location>
        <begin position="396"/>
        <end position="453"/>
    </location>
</feature>
<dbReference type="GO" id="GO:0030837">
    <property type="term" value="P:negative regulation of actin filament polymerization"/>
    <property type="evidence" value="ECO:0007669"/>
    <property type="project" value="InterPro"/>
</dbReference>
<keyword evidence="3" id="KW-0904">Protein phosphatase</keyword>
<dbReference type="FunFam" id="3.90.190.10:FF:000004">
    <property type="entry name" value="Protein phosphatase Slingshot homolog 2"/>
    <property type="match status" value="1"/>
</dbReference>
<gene>
    <name evidence="7" type="ORF">AV274_5984</name>
</gene>
<dbReference type="GO" id="GO:0003779">
    <property type="term" value="F:actin binding"/>
    <property type="evidence" value="ECO:0007669"/>
    <property type="project" value="InterPro"/>
</dbReference>
<dbReference type="InterPro" id="IPR003595">
    <property type="entry name" value="Tyr_Pase_cat"/>
</dbReference>
<dbReference type="PROSITE" id="PS50056">
    <property type="entry name" value="TYR_PHOSPHATASE_2"/>
    <property type="match status" value="1"/>
</dbReference>
<dbReference type="Pfam" id="PF00782">
    <property type="entry name" value="DSPc"/>
    <property type="match status" value="1"/>
</dbReference>
<dbReference type="SMART" id="SM00404">
    <property type="entry name" value="PTPc_motif"/>
    <property type="match status" value="1"/>
</dbReference>
<evidence type="ECO:0000256" key="2">
    <source>
        <dbReference type="ARBA" id="ARBA00022801"/>
    </source>
</evidence>
<dbReference type="GO" id="GO:0004722">
    <property type="term" value="F:protein serine/threonine phosphatase activity"/>
    <property type="evidence" value="ECO:0007669"/>
    <property type="project" value="UniProtKB-EC"/>
</dbReference>
<dbReference type="InterPro" id="IPR000387">
    <property type="entry name" value="Tyr_Pase_dom"/>
</dbReference>
<dbReference type="PANTHER" id="PTHR45864:SF2">
    <property type="entry name" value="PROTEIN PHOSPHATASE SLINGSHOT"/>
    <property type="match status" value="1"/>
</dbReference>
<evidence type="ECO:0000313" key="7">
    <source>
        <dbReference type="EMBL" id="OAO12361.1"/>
    </source>
</evidence>
<organism evidence="7 8">
    <name type="scientific">Blastocystis sp. subtype 1 (strain ATCC 50177 / NandII)</name>
    <dbReference type="NCBI Taxonomy" id="478820"/>
    <lineage>
        <taxon>Eukaryota</taxon>
        <taxon>Sar</taxon>
        <taxon>Stramenopiles</taxon>
        <taxon>Bigyra</taxon>
        <taxon>Opalozoa</taxon>
        <taxon>Opalinata</taxon>
        <taxon>Blastocystidae</taxon>
        <taxon>Blastocystis</taxon>
    </lineage>
</organism>
<evidence type="ECO:0000256" key="3">
    <source>
        <dbReference type="ARBA" id="ARBA00022912"/>
    </source>
</evidence>
<evidence type="ECO:0000259" key="5">
    <source>
        <dbReference type="PROSITE" id="PS50054"/>
    </source>
</evidence>
<evidence type="ECO:0000259" key="6">
    <source>
        <dbReference type="PROSITE" id="PS50056"/>
    </source>
</evidence>
<dbReference type="STRING" id="478820.A0A196S7M3"/>
<sequence length="476" mass="54088">MKDESIGYANTLSEKLGNNAQVQCVENVLIKGTAYVVALIESSRGVQDVPALIVFEDIPSNQLDPHFFSISNLSLGPVFSRSQYWVISTIYPLWHDVNIRMLCGRIELVYGKETILVIETQTIRDGWRMMVALSSTVNKSIAYASRQEEEGVEWLRPFALKGNPRFRRLSLPMCVTSSLELSSSLGDPPTADTEEAVSDSLSDTTCDSVCDSRNDSVCDSVCDTSNKMAGQSLLHRESVIRVFRHESESESEDEKEAVEPPALPVARPAEQSAVKREMAKRIKKFLFAADLDSVRPCDVHQFIRSQFSCYREHRDKYRAFVDESILVCYGQMDQASCILPGLFLGSEYNAADLEWLQAAGVRTIVNVSIEIPCFFEDQFQYHRIFVDDLPEVELSAHFDQAFEWIDSSLKEKKPVFVHCQLGVSRSASVVIAYLIKKNRWPYQQAFEYVRERRSQVRPNPGFVKQLEEYYLRTCAE</sequence>
<dbReference type="OrthoDB" id="10252009at2759"/>
<proteinExistence type="predicted"/>
<dbReference type="PROSITE" id="PS50054">
    <property type="entry name" value="TYR_PHOSPHATASE_DUAL"/>
    <property type="match status" value="1"/>
</dbReference>
<dbReference type="PROSITE" id="PS00383">
    <property type="entry name" value="TYR_PHOSPHATASE_1"/>
    <property type="match status" value="1"/>
</dbReference>
<comment type="caution">
    <text evidence="7">The sequence shown here is derived from an EMBL/GenBank/DDBJ whole genome shotgun (WGS) entry which is preliminary data.</text>
</comment>
<reference evidence="7 8" key="1">
    <citation type="submission" date="2016-05" db="EMBL/GenBank/DDBJ databases">
        <title>Nuclear genome of Blastocystis sp. subtype 1 NandII.</title>
        <authorList>
            <person name="Gentekaki E."/>
            <person name="Curtis B."/>
            <person name="Stairs C."/>
            <person name="Eme L."/>
            <person name="Herman E."/>
            <person name="Klimes V."/>
            <person name="Arias M.C."/>
            <person name="Elias M."/>
            <person name="Hilliou F."/>
            <person name="Klute M."/>
            <person name="Malik S.-B."/>
            <person name="Pightling A."/>
            <person name="Rachubinski R."/>
            <person name="Salas D."/>
            <person name="Schlacht A."/>
            <person name="Suga H."/>
            <person name="Archibald J."/>
            <person name="Ball S.G."/>
            <person name="Clark G."/>
            <person name="Dacks J."/>
            <person name="Van Der Giezen M."/>
            <person name="Tsaousis A."/>
            <person name="Roger A."/>
        </authorList>
    </citation>
    <scope>NUCLEOTIDE SEQUENCE [LARGE SCALE GENOMIC DNA]</scope>
    <source>
        <strain evidence="8">ATCC 50177 / NandII</strain>
    </source>
</reference>
<dbReference type="CDD" id="cd14498">
    <property type="entry name" value="DSP"/>
    <property type="match status" value="1"/>
</dbReference>
<dbReference type="EC" id="3.1.3.16" evidence="1"/>
<accession>A0A196S7M3</accession>
<dbReference type="AlphaFoldDB" id="A0A196S7M3"/>
<comment type="catalytic activity">
    <reaction evidence="4">
        <text>O-phospho-L-threonyl-[protein] + H2O = L-threonyl-[protein] + phosphate</text>
        <dbReference type="Rhea" id="RHEA:47004"/>
        <dbReference type="Rhea" id="RHEA-COMP:11060"/>
        <dbReference type="Rhea" id="RHEA-COMP:11605"/>
        <dbReference type="ChEBI" id="CHEBI:15377"/>
        <dbReference type="ChEBI" id="CHEBI:30013"/>
        <dbReference type="ChEBI" id="CHEBI:43474"/>
        <dbReference type="ChEBI" id="CHEBI:61977"/>
        <dbReference type="EC" id="3.1.3.16"/>
    </reaction>
</comment>
<keyword evidence="8" id="KW-1185">Reference proteome</keyword>
<keyword evidence="2" id="KW-0378">Hydrolase</keyword>
<dbReference type="InterPro" id="IPR043587">
    <property type="entry name" value="Phosphatase_SSH-like"/>
</dbReference>
<dbReference type="PANTHER" id="PTHR45864">
    <property type="entry name" value="SLINGSHOT PROTEIN PHOSPHATASE HOMOLOG"/>
    <property type="match status" value="1"/>
</dbReference>
<dbReference type="SUPFAM" id="SSF52799">
    <property type="entry name" value="(Phosphotyrosine protein) phosphatases II"/>
    <property type="match status" value="1"/>
</dbReference>